<comment type="caution">
    <text evidence="2">The sequence shown here is derived from an EMBL/GenBank/DDBJ whole genome shotgun (WGS) entry which is preliminary data.</text>
</comment>
<proteinExistence type="predicted"/>
<dbReference type="InterPro" id="IPR021860">
    <property type="entry name" value="Peptidase_S12_Pab87-rel_C"/>
</dbReference>
<dbReference type="AlphaFoldDB" id="A0A483CXC7"/>
<keyword evidence="3" id="KW-1185">Reference proteome</keyword>
<dbReference type="Pfam" id="PF11954">
    <property type="entry name" value="DUF3471"/>
    <property type="match status" value="1"/>
</dbReference>
<name>A0A483CXC7_9EURY</name>
<dbReference type="Proteomes" id="UP000292580">
    <property type="component" value="Unassembled WGS sequence"/>
</dbReference>
<reference evidence="2 3" key="1">
    <citation type="submission" date="2017-11" db="EMBL/GenBank/DDBJ databases">
        <title>Isolation and Characterization of Methanofollis Species from Methane Seep Offshore SW Taiwan.</title>
        <authorList>
            <person name="Teng N.-H."/>
            <person name="Lai M.-C."/>
            <person name="Chen S.-C."/>
        </authorList>
    </citation>
    <scope>NUCLEOTIDE SEQUENCE [LARGE SCALE GENOMIC DNA]</scope>
    <source>
        <strain evidence="2 3">FWC-SCC2</strain>
    </source>
</reference>
<evidence type="ECO:0000313" key="2">
    <source>
        <dbReference type="EMBL" id="TAJ43893.1"/>
    </source>
</evidence>
<sequence>MKTLRLFARAWGRAADIATCRAGANTGVCDQICDLHISITYPLVYVIGYVICTYQCLIVMSGWGGTGGQPPLARMQAHRHFPASSLLRVWVVRPHGPLGPGSARPGAAYSGSYAQDYYGTVRIETNATGLLAYPGHSTSPLFLVPYDGDTFRDTATDTPVVFAVGSNGTAESVRFVQFDLPGRNGTFVRISP</sequence>
<dbReference type="Gene3D" id="2.40.128.600">
    <property type="match status" value="1"/>
</dbReference>
<protein>
    <recommendedName>
        <fullName evidence="1">Peptidase S12 Pab87-related C-terminal domain-containing protein</fullName>
    </recommendedName>
</protein>
<dbReference type="EMBL" id="PGCL01000003">
    <property type="protein sequence ID" value="TAJ43893.1"/>
    <property type="molecule type" value="Genomic_DNA"/>
</dbReference>
<organism evidence="2 3">
    <name type="scientific">Methanofollis fontis</name>
    <dbReference type="NCBI Taxonomy" id="2052832"/>
    <lineage>
        <taxon>Archaea</taxon>
        <taxon>Methanobacteriati</taxon>
        <taxon>Methanobacteriota</taxon>
        <taxon>Stenosarchaea group</taxon>
        <taxon>Methanomicrobia</taxon>
        <taxon>Methanomicrobiales</taxon>
        <taxon>Methanomicrobiaceae</taxon>
        <taxon>Methanofollis</taxon>
    </lineage>
</organism>
<dbReference type="OrthoDB" id="111095at2157"/>
<feature type="domain" description="Peptidase S12 Pab87-related C-terminal" evidence="1">
    <location>
        <begin position="102"/>
        <end position="179"/>
    </location>
</feature>
<accession>A0A483CXC7</accession>
<evidence type="ECO:0000259" key="1">
    <source>
        <dbReference type="Pfam" id="PF11954"/>
    </source>
</evidence>
<gene>
    <name evidence="2" type="ORF">CUJ86_07475</name>
</gene>
<evidence type="ECO:0000313" key="3">
    <source>
        <dbReference type="Proteomes" id="UP000292580"/>
    </source>
</evidence>